<dbReference type="InterPro" id="IPR001387">
    <property type="entry name" value="Cro/C1-type_HTH"/>
</dbReference>
<dbReference type="CDD" id="cd00093">
    <property type="entry name" value="HTH_XRE"/>
    <property type="match status" value="1"/>
</dbReference>
<name>A0AB39R2A6_9ACTN</name>
<dbReference type="RefSeq" id="WP_369228501.1">
    <property type="nucleotide sequence ID" value="NZ_CP163442.1"/>
</dbReference>
<dbReference type="EMBL" id="CP163442">
    <property type="protein sequence ID" value="XDQ49978.1"/>
    <property type="molecule type" value="Genomic_DNA"/>
</dbReference>
<accession>A0AB39R2A6</accession>
<keyword evidence="1" id="KW-0614">Plasmid</keyword>
<reference evidence="1" key="1">
    <citation type="submission" date="2024-07" db="EMBL/GenBank/DDBJ databases">
        <authorList>
            <person name="Yu S.T."/>
        </authorList>
    </citation>
    <scope>NUCLEOTIDE SEQUENCE</scope>
    <source>
        <strain evidence="1">R39</strain>
        <plasmid evidence="1">unnamed1</plasmid>
    </source>
</reference>
<protein>
    <submittedName>
        <fullName evidence="1">Transcriptional regulator</fullName>
    </submittedName>
</protein>
<organism evidence="1">
    <name type="scientific">Streptomyces sp. R39</name>
    <dbReference type="NCBI Taxonomy" id="3238631"/>
    <lineage>
        <taxon>Bacteria</taxon>
        <taxon>Bacillati</taxon>
        <taxon>Actinomycetota</taxon>
        <taxon>Actinomycetes</taxon>
        <taxon>Kitasatosporales</taxon>
        <taxon>Streptomycetaceae</taxon>
        <taxon>Streptomyces</taxon>
    </lineage>
</organism>
<evidence type="ECO:0000313" key="1">
    <source>
        <dbReference type="EMBL" id="XDQ49978.1"/>
    </source>
</evidence>
<sequence>MARSRGTDGAGLNEELIKLLEQLRWSRRGFAHRVHARCQAIGLPHTVSPSTVSRWCKNETTPSGPLAAAACHVLSGALRHRVTPESLGWPADPSDIATDSLEYTDLPHAVRMLSRLWELDSVPDRSLVKNTFLPGVFGPASREALVMPADADLAGRGTNKATAADIELIEDQTQLYGRLDAQHGGGKFRSVFAAFLATHTTPLLNGSFSAKAGRRLYGSVADAALAMASMAYDDHLPGLAQRYDLQAMRLAQAIGDRDRITRVHIHQARLAAAQGDRREVLTHARSAVLACDGASSLVKAYAAITEARAWAFNQSPQRTEWAVGRARETFDRARQGSGVDWLSWFDRHELEGQAAWAFAVAGMAEAGTKAWEEAQDMPAERKRDRVELLITGAWLARLRGDEAQHVELAQRAAEQARHLISRRLTLRIKRLTSGQPLDEF</sequence>
<proteinExistence type="predicted"/>
<geneLocation type="plasmid" evidence="1">
    <name>unnamed1</name>
</geneLocation>
<dbReference type="AlphaFoldDB" id="A0AB39R2A6"/>
<gene>
    <name evidence="1" type="ORF">AB5J52_48530</name>
</gene>